<sequence>MPPYILSLTLPIDIGIVLLSSTMFDTAVLGSWSVILSAGVVVLTGLVLSQRRGNLPPGPRGLPIIGNLLDVPLKHPWRVYARWAQKYQSDILSLRIPGATLIILNKGSIVNDLFSKRALIYSDRPQSTLFEMMGVSRLIVFQNYGERWKSYRRTFKHDFEAETNSASRSHELAASRRLLRRLLRTKNHEKELRLTAGDAILSVTYGLSPSGEDDSYVALADETMTLLADVGRGGFIVDAIPILKLLPSWFPGAGFKDKVARGAKLVDTAIRTPFETVKAEMATGNFKSSVASRYLASLDDFTNTPDKLVDDMRNVLGIAYLGGADTTVAQLCSFTLAMLLYPEVQKRAQKELDAVLHGRFPDFGDYGKIPYVEAIVHEVLRWNPMTPLGVFHVLNQDDSYEGYVFPKGSICVANVWAILHDEELYGPKPDEFIPERFLNKDGSINPKRADTDAAFGFGRRICPGRVIAREFVWIAVAHLLTAYDIVDGTDKDGKPLERSKIEYTSEMISFAPHINCTFRLRPGVTEGMINDAIDAM</sequence>
<evidence type="ECO:0000256" key="8">
    <source>
        <dbReference type="ARBA" id="ARBA00023033"/>
    </source>
</evidence>
<keyword evidence="13" id="KW-1185">Reference proteome</keyword>
<evidence type="ECO:0000256" key="1">
    <source>
        <dbReference type="ARBA" id="ARBA00001971"/>
    </source>
</evidence>
<dbReference type="GO" id="GO:0020037">
    <property type="term" value="F:heme binding"/>
    <property type="evidence" value="ECO:0007669"/>
    <property type="project" value="InterPro"/>
</dbReference>
<evidence type="ECO:0008006" key="14">
    <source>
        <dbReference type="Google" id="ProtNLM"/>
    </source>
</evidence>
<dbReference type="Proteomes" id="UP001148786">
    <property type="component" value="Unassembled WGS sequence"/>
</dbReference>
<keyword evidence="8 10" id="KW-0503">Monooxygenase</keyword>
<dbReference type="InterPro" id="IPR017972">
    <property type="entry name" value="Cyt_P450_CS"/>
</dbReference>
<dbReference type="CDD" id="cd11065">
    <property type="entry name" value="CYP64-like"/>
    <property type="match status" value="1"/>
</dbReference>
<feature type="transmembrane region" description="Helical" evidence="11">
    <location>
        <begin position="27"/>
        <end position="48"/>
    </location>
</feature>
<name>A0A9W8K299_9AGAR</name>
<dbReference type="PANTHER" id="PTHR46300">
    <property type="entry name" value="P450, PUTATIVE (EUROFUNG)-RELATED-RELATED"/>
    <property type="match status" value="1"/>
</dbReference>
<keyword evidence="11" id="KW-0472">Membrane</keyword>
<dbReference type="InterPro" id="IPR001128">
    <property type="entry name" value="Cyt_P450"/>
</dbReference>
<protein>
    <recommendedName>
        <fullName evidence="14">Cytochrome P450</fullName>
    </recommendedName>
</protein>
<gene>
    <name evidence="12" type="ORF">NLJ89_g4352</name>
</gene>
<dbReference type="GO" id="GO:0005506">
    <property type="term" value="F:iron ion binding"/>
    <property type="evidence" value="ECO:0007669"/>
    <property type="project" value="InterPro"/>
</dbReference>
<dbReference type="SUPFAM" id="SSF48264">
    <property type="entry name" value="Cytochrome P450"/>
    <property type="match status" value="1"/>
</dbReference>
<dbReference type="GO" id="GO:0016705">
    <property type="term" value="F:oxidoreductase activity, acting on paired donors, with incorporation or reduction of molecular oxygen"/>
    <property type="evidence" value="ECO:0007669"/>
    <property type="project" value="InterPro"/>
</dbReference>
<evidence type="ECO:0000313" key="12">
    <source>
        <dbReference type="EMBL" id="KAJ3510999.1"/>
    </source>
</evidence>
<keyword evidence="4 9" id="KW-0349">Heme</keyword>
<dbReference type="InterPro" id="IPR050364">
    <property type="entry name" value="Cytochrome_P450_fung"/>
</dbReference>
<dbReference type="PRINTS" id="PR00463">
    <property type="entry name" value="EP450I"/>
</dbReference>
<dbReference type="EMBL" id="JANKHO010000356">
    <property type="protein sequence ID" value="KAJ3510999.1"/>
    <property type="molecule type" value="Genomic_DNA"/>
</dbReference>
<dbReference type="InterPro" id="IPR002401">
    <property type="entry name" value="Cyt_P450_E_grp-I"/>
</dbReference>
<evidence type="ECO:0000256" key="5">
    <source>
        <dbReference type="ARBA" id="ARBA00022723"/>
    </source>
</evidence>
<dbReference type="PANTHER" id="PTHR46300:SF7">
    <property type="entry name" value="P450, PUTATIVE (EUROFUNG)-RELATED"/>
    <property type="match status" value="1"/>
</dbReference>
<evidence type="ECO:0000256" key="6">
    <source>
        <dbReference type="ARBA" id="ARBA00023002"/>
    </source>
</evidence>
<keyword evidence="6 10" id="KW-0560">Oxidoreductase</keyword>
<comment type="similarity">
    <text evidence="3 10">Belongs to the cytochrome P450 family.</text>
</comment>
<dbReference type="AlphaFoldDB" id="A0A9W8K299"/>
<dbReference type="GO" id="GO:0004497">
    <property type="term" value="F:monooxygenase activity"/>
    <property type="evidence" value="ECO:0007669"/>
    <property type="project" value="UniProtKB-KW"/>
</dbReference>
<evidence type="ECO:0000256" key="10">
    <source>
        <dbReference type="RuleBase" id="RU000461"/>
    </source>
</evidence>
<comment type="caution">
    <text evidence="12">The sequence shown here is derived from an EMBL/GenBank/DDBJ whole genome shotgun (WGS) entry which is preliminary data.</text>
</comment>
<keyword evidence="11" id="KW-1133">Transmembrane helix</keyword>
<dbReference type="OrthoDB" id="1055148at2759"/>
<reference evidence="12" key="1">
    <citation type="submission" date="2022-07" db="EMBL/GenBank/DDBJ databases">
        <title>Genome Sequence of Agrocybe chaxingu.</title>
        <authorList>
            <person name="Buettner E."/>
        </authorList>
    </citation>
    <scope>NUCLEOTIDE SEQUENCE</scope>
    <source>
        <strain evidence="12">MP-N11</strain>
    </source>
</reference>
<keyword evidence="11" id="KW-0812">Transmembrane</keyword>
<keyword evidence="5 9" id="KW-0479">Metal-binding</keyword>
<evidence type="ECO:0000256" key="4">
    <source>
        <dbReference type="ARBA" id="ARBA00022617"/>
    </source>
</evidence>
<dbReference type="PROSITE" id="PS00086">
    <property type="entry name" value="CYTOCHROME_P450"/>
    <property type="match status" value="1"/>
</dbReference>
<comment type="cofactor">
    <cofactor evidence="1 9">
        <name>heme</name>
        <dbReference type="ChEBI" id="CHEBI:30413"/>
    </cofactor>
</comment>
<dbReference type="InterPro" id="IPR036396">
    <property type="entry name" value="Cyt_P450_sf"/>
</dbReference>
<evidence type="ECO:0000256" key="9">
    <source>
        <dbReference type="PIRSR" id="PIRSR602401-1"/>
    </source>
</evidence>
<evidence type="ECO:0000313" key="13">
    <source>
        <dbReference type="Proteomes" id="UP001148786"/>
    </source>
</evidence>
<dbReference type="Pfam" id="PF00067">
    <property type="entry name" value="p450"/>
    <property type="match status" value="1"/>
</dbReference>
<organism evidence="12 13">
    <name type="scientific">Agrocybe chaxingu</name>
    <dbReference type="NCBI Taxonomy" id="84603"/>
    <lineage>
        <taxon>Eukaryota</taxon>
        <taxon>Fungi</taxon>
        <taxon>Dikarya</taxon>
        <taxon>Basidiomycota</taxon>
        <taxon>Agaricomycotina</taxon>
        <taxon>Agaricomycetes</taxon>
        <taxon>Agaricomycetidae</taxon>
        <taxon>Agaricales</taxon>
        <taxon>Agaricineae</taxon>
        <taxon>Strophariaceae</taxon>
        <taxon>Agrocybe</taxon>
    </lineage>
</organism>
<evidence type="ECO:0000256" key="7">
    <source>
        <dbReference type="ARBA" id="ARBA00023004"/>
    </source>
</evidence>
<feature type="binding site" description="axial binding residue" evidence="9">
    <location>
        <position position="462"/>
    </location>
    <ligand>
        <name>heme</name>
        <dbReference type="ChEBI" id="CHEBI:30413"/>
    </ligand>
    <ligandPart>
        <name>Fe</name>
        <dbReference type="ChEBI" id="CHEBI:18248"/>
    </ligandPart>
</feature>
<keyword evidence="7 9" id="KW-0408">Iron</keyword>
<comment type="pathway">
    <text evidence="2">Secondary metabolite biosynthesis.</text>
</comment>
<accession>A0A9W8K299</accession>
<evidence type="ECO:0000256" key="2">
    <source>
        <dbReference type="ARBA" id="ARBA00005179"/>
    </source>
</evidence>
<dbReference type="PRINTS" id="PR00385">
    <property type="entry name" value="P450"/>
</dbReference>
<evidence type="ECO:0000256" key="11">
    <source>
        <dbReference type="SAM" id="Phobius"/>
    </source>
</evidence>
<evidence type="ECO:0000256" key="3">
    <source>
        <dbReference type="ARBA" id="ARBA00010617"/>
    </source>
</evidence>
<proteinExistence type="inferred from homology"/>
<dbReference type="Gene3D" id="1.10.630.10">
    <property type="entry name" value="Cytochrome P450"/>
    <property type="match status" value="1"/>
</dbReference>